<dbReference type="InterPro" id="IPR013187">
    <property type="entry name" value="F-box-assoc_dom_typ3"/>
</dbReference>
<evidence type="ECO:0000313" key="2">
    <source>
        <dbReference type="EMBL" id="KAK8588550.1"/>
    </source>
</evidence>
<dbReference type="InterPro" id="IPR050796">
    <property type="entry name" value="SCF_F-box_component"/>
</dbReference>
<dbReference type="InterPro" id="IPR017451">
    <property type="entry name" value="F-box-assoc_interact_dom"/>
</dbReference>
<dbReference type="Proteomes" id="UP001472677">
    <property type="component" value="Unassembled WGS sequence"/>
</dbReference>
<dbReference type="PROSITE" id="PS50181">
    <property type="entry name" value="FBOX"/>
    <property type="match status" value="1"/>
</dbReference>
<dbReference type="SMART" id="SM00256">
    <property type="entry name" value="FBOX"/>
    <property type="match status" value="1"/>
</dbReference>
<sequence length="380" mass="43709">MDRLPQELVLEILSRLPLPSLGQSKSVCRAWRILIQDRVFVDKHFKRMADNDSTFILQIANQPNQNSLYFGDFSNNPDDGKAMMITKRLSMPPILNFHLVSSCDGLLCLRATYPSFQLCIYNPFTWDHIELPKLSHRAGNLGFGFDATTKKYKVVEISLKRTTRRGFRRGRQITAASSSSSESVVHVLTVGSPTWRNLGSLPFHFMWQNSQVLVNGKLHWIATEHMIMSFDLATEEFKEVPMPDCIGFNGKFHELVVLRGCLSAVSFDDDAEEWEIWVMRECWVKEFSIGVDVTKILWPNDGRVSWNNPRYFLPRKCIRVLCLLRSGEIILKYRNKVVVAYDPHGRTIHDLRLTFEGIPRCFKAVVHVASLIKIDNFVNT</sequence>
<protein>
    <recommendedName>
        <fullName evidence="1">F-box domain-containing protein</fullName>
    </recommendedName>
</protein>
<proteinExistence type="predicted"/>
<accession>A0ABR2FWB9</accession>
<reference evidence="2 3" key="1">
    <citation type="journal article" date="2024" name="G3 (Bethesda)">
        <title>Genome assembly of Hibiscus sabdariffa L. provides insights into metabolisms of medicinal natural products.</title>
        <authorList>
            <person name="Kim T."/>
        </authorList>
    </citation>
    <scope>NUCLEOTIDE SEQUENCE [LARGE SCALE GENOMIC DNA]</scope>
    <source>
        <strain evidence="2">TK-2024</strain>
        <tissue evidence="2">Old leaves</tissue>
    </source>
</reference>
<gene>
    <name evidence="2" type="ORF">V6N12_022979</name>
</gene>
<dbReference type="InterPro" id="IPR036047">
    <property type="entry name" value="F-box-like_dom_sf"/>
</dbReference>
<organism evidence="2 3">
    <name type="scientific">Hibiscus sabdariffa</name>
    <name type="common">roselle</name>
    <dbReference type="NCBI Taxonomy" id="183260"/>
    <lineage>
        <taxon>Eukaryota</taxon>
        <taxon>Viridiplantae</taxon>
        <taxon>Streptophyta</taxon>
        <taxon>Embryophyta</taxon>
        <taxon>Tracheophyta</taxon>
        <taxon>Spermatophyta</taxon>
        <taxon>Magnoliopsida</taxon>
        <taxon>eudicotyledons</taxon>
        <taxon>Gunneridae</taxon>
        <taxon>Pentapetalae</taxon>
        <taxon>rosids</taxon>
        <taxon>malvids</taxon>
        <taxon>Malvales</taxon>
        <taxon>Malvaceae</taxon>
        <taxon>Malvoideae</taxon>
        <taxon>Hibiscus</taxon>
    </lineage>
</organism>
<dbReference type="SUPFAM" id="SSF81383">
    <property type="entry name" value="F-box domain"/>
    <property type="match status" value="1"/>
</dbReference>
<name>A0ABR2FWB9_9ROSI</name>
<dbReference type="EMBL" id="JBBPBM010000004">
    <property type="protein sequence ID" value="KAK8588550.1"/>
    <property type="molecule type" value="Genomic_DNA"/>
</dbReference>
<dbReference type="Pfam" id="PF08268">
    <property type="entry name" value="FBA_3"/>
    <property type="match status" value="1"/>
</dbReference>
<evidence type="ECO:0000259" key="1">
    <source>
        <dbReference type="PROSITE" id="PS50181"/>
    </source>
</evidence>
<dbReference type="Gene3D" id="1.20.1280.50">
    <property type="match status" value="1"/>
</dbReference>
<evidence type="ECO:0000313" key="3">
    <source>
        <dbReference type="Proteomes" id="UP001472677"/>
    </source>
</evidence>
<dbReference type="Pfam" id="PF12937">
    <property type="entry name" value="F-box-like"/>
    <property type="match status" value="1"/>
</dbReference>
<dbReference type="InterPro" id="IPR001810">
    <property type="entry name" value="F-box_dom"/>
</dbReference>
<dbReference type="NCBIfam" id="TIGR01640">
    <property type="entry name" value="F_box_assoc_1"/>
    <property type="match status" value="1"/>
</dbReference>
<dbReference type="PANTHER" id="PTHR31672">
    <property type="entry name" value="BNACNNG10540D PROTEIN"/>
    <property type="match status" value="1"/>
</dbReference>
<dbReference type="PANTHER" id="PTHR31672:SF10">
    <property type="entry name" value="F-BOX DOMAIN-CONTAINING PROTEIN"/>
    <property type="match status" value="1"/>
</dbReference>
<feature type="domain" description="F-box" evidence="1">
    <location>
        <begin position="1"/>
        <end position="48"/>
    </location>
</feature>
<keyword evidence="3" id="KW-1185">Reference proteome</keyword>
<comment type="caution">
    <text evidence="2">The sequence shown here is derived from an EMBL/GenBank/DDBJ whole genome shotgun (WGS) entry which is preliminary data.</text>
</comment>